<evidence type="ECO:0000256" key="8">
    <source>
        <dbReference type="ARBA" id="ARBA00023235"/>
    </source>
</evidence>
<dbReference type="GO" id="GO:0000105">
    <property type="term" value="P:L-histidine biosynthetic process"/>
    <property type="evidence" value="ECO:0007669"/>
    <property type="project" value="UniProtKB-UniRule"/>
</dbReference>
<comment type="subcellular location">
    <subcellularLocation>
        <location evidence="2 9 11">Cytoplasm</location>
    </subcellularLocation>
</comment>
<reference evidence="12 13" key="1">
    <citation type="submission" date="2012-05" db="EMBL/GenBank/DDBJ databases">
        <authorList>
            <person name="Weinstock G."/>
            <person name="Sodergren E."/>
            <person name="Lobos E.A."/>
            <person name="Fulton L."/>
            <person name="Fulton R."/>
            <person name="Courtney L."/>
            <person name="Fronick C."/>
            <person name="O'Laughlin M."/>
            <person name="Godfrey J."/>
            <person name="Wilson R.M."/>
            <person name="Miner T."/>
            <person name="Farmer C."/>
            <person name="Delehaunty K."/>
            <person name="Cordes M."/>
            <person name="Minx P."/>
            <person name="Tomlinson C."/>
            <person name="Chen J."/>
            <person name="Wollam A."/>
            <person name="Pepin K.H."/>
            <person name="Bhonagiri V."/>
            <person name="Zhang X."/>
            <person name="Suruliraj S."/>
            <person name="Warren W."/>
            <person name="Mitreva M."/>
            <person name="Mardis E.R."/>
            <person name="Wilson R.K."/>
        </authorList>
    </citation>
    <scope>NUCLEOTIDE SEQUENCE [LARGE SCALE GENOMIC DNA]</scope>
    <source>
        <strain evidence="12 13">F0055</strain>
    </source>
</reference>
<comment type="caution">
    <text evidence="12">The sequence shown here is derived from an EMBL/GenBank/DDBJ whole genome shotgun (WGS) entry which is preliminary data.</text>
</comment>
<dbReference type="Proteomes" id="UP000010433">
    <property type="component" value="Unassembled WGS sequence"/>
</dbReference>
<dbReference type="GO" id="GO:0003949">
    <property type="term" value="F:1-(5-phosphoribosyl)-5-[(5-phosphoribosylamino)methylideneamino]imidazole-4-carboxamide isomerase activity"/>
    <property type="evidence" value="ECO:0007669"/>
    <property type="project" value="UniProtKB-UniRule"/>
</dbReference>
<dbReference type="NCBIfam" id="TIGR00007">
    <property type="entry name" value="1-(5-phosphoribosyl)-5-[(5-phosphoribosylamino)methylideneamino]imidazole-4-carboxamide isomerase"/>
    <property type="match status" value="1"/>
</dbReference>
<evidence type="ECO:0000256" key="10">
    <source>
        <dbReference type="RuleBase" id="RU003657"/>
    </source>
</evidence>
<keyword evidence="5 9" id="KW-0963">Cytoplasm</keyword>
<dbReference type="AlphaFoldDB" id="L1NJ17"/>
<protein>
    <recommendedName>
        <fullName evidence="9 11">1-(5-phosphoribosyl)-5-[(5-phosphoribosylamino)methylideneamino] imidazole-4-carboxamide isomerase</fullName>
        <ecNumber evidence="9 11">5.3.1.16</ecNumber>
    </recommendedName>
    <alternativeName>
        <fullName evidence="9">Phosphoribosylformimino-5-aminoimidazole carboxamide ribotide isomerase</fullName>
    </alternativeName>
</protein>
<feature type="active site" description="Proton acceptor" evidence="9">
    <location>
        <position position="13"/>
    </location>
</feature>
<evidence type="ECO:0000256" key="1">
    <source>
        <dbReference type="ARBA" id="ARBA00000901"/>
    </source>
</evidence>
<dbReference type="GO" id="GO:0000162">
    <property type="term" value="P:L-tryptophan biosynthetic process"/>
    <property type="evidence" value="ECO:0007669"/>
    <property type="project" value="TreeGrafter"/>
</dbReference>
<dbReference type="CDD" id="cd04732">
    <property type="entry name" value="HisA"/>
    <property type="match status" value="1"/>
</dbReference>
<dbReference type="RefSeq" id="WP_009161492.1">
    <property type="nucleotide sequence ID" value="NZ_KB290967.1"/>
</dbReference>
<dbReference type="InterPro" id="IPR006063">
    <property type="entry name" value="HisA_bact_arch"/>
</dbReference>
<keyword evidence="8 9" id="KW-0413">Isomerase</keyword>
<dbReference type="InterPro" id="IPR013785">
    <property type="entry name" value="Aldolase_TIM"/>
</dbReference>
<keyword evidence="13" id="KW-1185">Reference proteome</keyword>
<dbReference type="EMBL" id="AMEP01000035">
    <property type="protein sequence ID" value="EKY03519.1"/>
    <property type="molecule type" value="Genomic_DNA"/>
</dbReference>
<dbReference type="InterPro" id="IPR023016">
    <property type="entry name" value="HisA/PriA"/>
</dbReference>
<accession>L1NJ17</accession>
<dbReference type="OrthoDB" id="9807749at2"/>
<dbReference type="STRING" id="1127699.HMPREF9151_00334"/>
<evidence type="ECO:0000256" key="11">
    <source>
        <dbReference type="RuleBase" id="RU003658"/>
    </source>
</evidence>
<dbReference type="InterPro" id="IPR044524">
    <property type="entry name" value="Isoase_HisA-like"/>
</dbReference>
<gene>
    <name evidence="9" type="primary">hisA</name>
    <name evidence="12" type="ORF">HMPREF9151_00334</name>
</gene>
<dbReference type="Pfam" id="PF00977">
    <property type="entry name" value="His_biosynth"/>
    <property type="match status" value="1"/>
</dbReference>
<dbReference type="HAMAP" id="MF_01014">
    <property type="entry name" value="HisA"/>
    <property type="match status" value="1"/>
</dbReference>
<dbReference type="Gene3D" id="3.20.20.70">
    <property type="entry name" value="Aldolase class I"/>
    <property type="match status" value="1"/>
</dbReference>
<dbReference type="PANTHER" id="PTHR43090:SF2">
    <property type="entry name" value="1-(5-PHOSPHORIBOSYL)-5-[(5-PHOSPHORIBOSYLAMINO)METHYLIDENEAMINO] IMIDAZOLE-4-CARBOXAMIDE ISOMERASE"/>
    <property type="match status" value="1"/>
</dbReference>
<dbReference type="PANTHER" id="PTHR43090">
    <property type="entry name" value="1-(5-PHOSPHORIBOSYL)-5-[(5-PHOSPHORIBOSYLAMINO)METHYLIDENEAMINO] IMIDAZOLE-4-CARBOXAMIDE ISOMERASE"/>
    <property type="match status" value="1"/>
</dbReference>
<dbReference type="FunFam" id="3.20.20.70:FF:000009">
    <property type="entry name" value="1-(5-phosphoribosyl)-5-[(5-phosphoribosylamino)methylideneamino] imidazole-4-carboxamide isomerase"/>
    <property type="match status" value="1"/>
</dbReference>
<dbReference type="PATRIC" id="fig|1127699.3.peg.301"/>
<name>L1NJ17_9BACT</name>
<dbReference type="InterPro" id="IPR006062">
    <property type="entry name" value="His_biosynth"/>
</dbReference>
<dbReference type="UniPathway" id="UPA00031">
    <property type="reaction ID" value="UER00009"/>
</dbReference>
<evidence type="ECO:0000313" key="13">
    <source>
        <dbReference type="Proteomes" id="UP000010433"/>
    </source>
</evidence>
<dbReference type="InterPro" id="IPR011060">
    <property type="entry name" value="RibuloseP-bd_barrel"/>
</dbReference>
<evidence type="ECO:0000256" key="5">
    <source>
        <dbReference type="ARBA" id="ARBA00022490"/>
    </source>
</evidence>
<organism evidence="12 13">
    <name type="scientific">Hoylesella saccharolytica F0055</name>
    <dbReference type="NCBI Taxonomy" id="1127699"/>
    <lineage>
        <taxon>Bacteria</taxon>
        <taxon>Pseudomonadati</taxon>
        <taxon>Bacteroidota</taxon>
        <taxon>Bacteroidia</taxon>
        <taxon>Bacteroidales</taxon>
        <taxon>Prevotellaceae</taxon>
        <taxon>Hoylesella</taxon>
    </lineage>
</organism>
<evidence type="ECO:0000256" key="9">
    <source>
        <dbReference type="HAMAP-Rule" id="MF_01014"/>
    </source>
</evidence>
<feature type="active site" description="Proton donor" evidence="9">
    <location>
        <position position="135"/>
    </location>
</feature>
<dbReference type="GO" id="GO:0005737">
    <property type="term" value="C:cytoplasm"/>
    <property type="evidence" value="ECO:0007669"/>
    <property type="project" value="UniProtKB-SubCell"/>
</dbReference>
<comment type="similarity">
    <text evidence="4 9 10">Belongs to the HisA/HisF family.</text>
</comment>
<evidence type="ECO:0000256" key="6">
    <source>
        <dbReference type="ARBA" id="ARBA00022605"/>
    </source>
</evidence>
<dbReference type="EC" id="5.3.1.16" evidence="9 11"/>
<dbReference type="SUPFAM" id="SSF51366">
    <property type="entry name" value="Ribulose-phoshate binding barrel"/>
    <property type="match status" value="1"/>
</dbReference>
<evidence type="ECO:0000313" key="12">
    <source>
        <dbReference type="EMBL" id="EKY03519.1"/>
    </source>
</evidence>
<evidence type="ECO:0000256" key="4">
    <source>
        <dbReference type="ARBA" id="ARBA00009667"/>
    </source>
</evidence>
<comment type="catalytic activity">
    <reaction evidence="1 9 11">
        <text>1-(5-phospho-beta-D-ribosyl)-5-[(5-phospho-beta-D-ribosylamino)methylideneamino]imidazole-4-carboxamide = 5-[(5-phospho-1-deoxy-D-ribulos-1-ylimino)methylamino]-1-(5-phospho-beta-D-ribosyl)imidazole-4-carboxamide</text>
        <dbReference type="Rhea" id="RHEA:15469"/>
        <dbReference type="ChEBI" id="CHEBI:58435"/>
        <dbReference type="ChEBI" id="CHEBI:58525"/>
        <dbReference type="EC" id="5.3.1.16"/>
    </reaction>
</comment>
<keyword evidence="7 9" id="KW-0368">Histidine biosynthesis</keyword>
<comment type="pathway">
    <text evidence="3 9 11">Amino-acid biosynthesis; L-histidine biosynthesis; L-histidine from 5-phospho-alpha-D-ribose 1-diphosphate: step 4/9.</text>
</comment>
<dbReference type="HOGENOM" id="CLU_048577_1_2_10"/>
<keyword evidence="6 9" id="KW-0028">Amino-acid biosynthesis</keyword>
<evidence type="ECO:0000256" key="7">
    <source>
        <dbReference type="ARBA" id="ARBA00023102"/>
    </source>
</evidence>
<evidence type="ECO:0000256" key="3">
    <source>
        <dbReference type="ARBA" id="ARBA00005133"/>
    </source>
</evidence>
<sequence length="241" mass="26576">MDDKWIKLIPAIDLIDGKCVRLTKGDYGQVKTYGEHPVEVAKHFADMGFKRLHVVDLDGAKVGHMVNIKVVGEIVHETNLVVDLGGGIQSDDDIRRAFDNGVEMVTIGSVAVKCRELFLDWLHHFGAEHIILGADVRNGQIAINGWQENSAISLLPFLSTYIDEGIKYVLCTDISKDGMLEGPAFDLYKEILEIFPQLQLIASGGISSIADIRKLEQMGVSEVVFGKAIYEGILDLKQLLA</sequence>
<evidence type="ECO:0000256" key="2">
    <source>
        <dbReference type="ARBA" id="ARBA00004496"/>
    </source>
</evidence>
<proteinExistence type="inferred from homology"/>